<evidence type="ECO:0000313" key="2">
    <source>
        <dbReference type="Proteomes" id="UP000053097"/>
    </source>
</evidence>
<gene>
    <name evidence="1" type="ORF">X777_16181</name>
</gene>
<accession>A0A026WVG7</accession>
<dbReference type="EMBL" id="KK107087">
    <property type="protein sequence ID" value="EZA59978.1"/>
    <property type="molecule type" value="Genomic_DNA"/>
</dbReference>
<protein>
    <submittedName>
        <fullName evidence="1">Uncharacterized protein</fullName>
    </submittedName>
</protein>
<dbReference type="Proteomes" id="UP000053097">
    <property type="component" value="Unassembled WGS sequence"/>
</dbReference>
<reference evidence="1 2" key="1">
    <citation type="journal article" date="2014" name="Curr. Biol.">
        <title>The genome of the clonal raider ant Cerapachys biroi.</title>
        <authorList>
            <person name="Oxley P.R."/>
            <person name="Ji L."/>
            <person name="Fetter-Pruneda I."/>
            <person name="McKenzie S.K."/>
            <person name="Li C."/>
            <person name="Hu H."/>
            <person name="Zhang G."/>
            <person name="Kronauer D.J."/>
        </authorList>
    </citation>
    <scope>NUCLEOTIDE SEQUENCE [LARGE SCALE GENOMIC DNA]</scope>
</reference>
<name>A0A026WVG7_OOCBI</name>
<evidence type="ECO:0000313" key="1">
    <source>
        <dbReference type="EMBL" id="EZA59978.1"/>
    </source>
</evidence>
<dbReference type="AlphaFoldDB" id="A0A026WVG7"/>
<sequence>MFIQVICINVIKDTQGKTFISTYIQEDIIRITAVSHLSPAMRGRICPRKRRPEEHFRIFIDLPGEG</sequence>
<organism evidence="1 2">
    <name type="scientific">Ooceraea biroi</name>
    <name type="common">Clonal raider ant</name>
    <name type="synonym">Cerapachys biroi</name>
    <dbReference type="NCBI Taxonomy" id="2015173"/>
    <lineage>
        <taxon>Eukaryota</taxon>
        <taxon>Metazoa</taxon>
        <taxon>Ecdysozoa</taxon>
        <taxon>Arthropoda</taxon>
        <taxon>Hexapoda</taxon>
        <taxon>Insecta</taxon>
        <taxon>Pterygota</taxon>
        <taxon>Neoptera</taxon>
        <taxon>Endopterygota</taxon>
        <taxon>Hymenoptera</taxon>
        <taxon>Apocrita</taxon>
        <taxon>Aculeata</taxon>
        <taxon>Formicoidea</taxon>
        <taxon>Formicidae</taxon>
        <taxon>Dorylinae</taxon>
        <taxon>Ooceraea</taxon>
    </lineage>
</organism>
<keyword evidence="2" id="KW-1185">Reference proteome</keyword>
<proteinExistence type="predicted"/>